<keyword evidence="8" id="KW-1185">Reference proteome</keyword>
<feature type="region of interest" description="Disordered" evidence="4">
    <location>
        <begin position="42"/>
        <end position="119"/>
    </location>
</feature>
<keyword evidence="2" id="KW-0433">Leucine-rich repeat</keyword>
<evidence type="ECO:0000313" key="7">
    <source>
        <dbReference type="EMBL" id="MCC2231870.1"/>
    </source>
</evidence>
<dbReference type="SUPFAM" id="SSF52058">
    <property type="entry name" value="L domain-like"/>
    <property type="match status" value="4"/>
</dbReference>
<dbReference type="InterPro" id="IPR052574">
    <property type="entry name" value="CDIRP"/>
</dbReference>
<sequence length="1688" mass="185702">MKKRALSIVLSFSMMLSLMPTTAFAEDNSNLNNVVEIQNVNAEASEDAAPEESEAAETSMFTEDEGTENLTSVADEATEDLSASEEKSAGELPSAEAEAENAETPVGEETAVASSEATSAEVAINEENFPDENFRDIVITYDQNNDGVLDKEEISSVVEIKCNDSRISSLVGVEYFTELRTLDCSGNDLTEIDISENAKLVELNVRWNYNLRSLDISNNPALVSLDCGACPVKKLDLSQNTMLESLECYSCSSLISLDVSRNIALKNLNCNMDRLTVLDVSNNTELRSLDCSLNTLTSLDLSNNTCLEEFRASMLFSYEISVSQENKTFDLSTLPGNFDVSCTSNWKGGTVEGNILTLTQADGYIEYTYDCGQGFSINCELYISHEFNGEWDSDTDYHWQTCLNCGEHFQSKTHSFDWKIDKEASETEEGLAHEECSVCGYKRNVETVIAKVSAEEGIQINEANFPDGNFREVVAAFDKNEDEVLSQSEISSVVSIVCSEKEISSLKGIEYFKELRKLDCSKNSLEELDISNNYNLVSLNCYCNYWIESLDTSNNLLLTDLNCSVCPIGSMDLSKNIMLESLDCFDCGLRVLDVSRNTALKFLSYGWNGLAYLDLSNNTLLKDVGWDNGVFRYNIVVSDSDRTFDLSTLPGNFDVTKVSDLEYGVINGNILTIDEGSDMVRYKYDCGYGEPCRFGLNIKYISGSHSHTIEANNWSYDSNYHWNTCSECSAVINRAEHNFEWIIDQEATMTESGRKHEECTVCGYQRSKNTIIDKIEDKRIPIDEEHFPDDNFRDIISRGYDVDGDGKLSEDEITKTTYLNCNRSGISSLEGVEYFTSLKTLKCSNNNLTSLDISKNTALTYLDCSYNQLTSLELQNNTALTSVVCNRNQLTSLEVDENILLERLECYGNQLSVLDVSSNTTLEELSCGANQLTSLDVKNNTLLTSLECGGNKLTSLNIKSNTLLTYLSCANNELTTLDLSQNTALEELSCGDNLLKTLDLSSNVALARLYCGNGKLTSLDLSNNPALYIVYCDYNELESLTLAGNTELSWLHCNNNQLKSIDFSDSINLTELKCENNQLTMIDISKNPALTSFSCGNNQLTSLDISNNEALLEDYLSVYGNSYTINVSKTSRSFNLSLLPGNFDVNKASNWKGGTVNGSILTVDDDADTVTYTYDCGRDKTATFALKCEFAAVKEVTLVYNANGGTQEPEQISAEAGSSITLSNEIPVQEGYRFLGWALSADAVEAAYQPGDSFTLSEDTTLYAVWEQSIDGICGDTVNWNLNGSGVLTISGSGEMTNYTYRSEMPWYSYIDQIQEVVVEDGVTLIGDYAFYGMTKLTKVEIADSVKTVGEYAFKNCTALNQVRLSASLKKLGQSAFYGCTALPAIEIPEGVYTVWGYTFKNCTNLTSVSLPSTLIKLDEAAFYGCSALESLVIPNNVSIIGVYCFKNCTNLKSVVLPKSLLQVREASFYATALESLTIPDSVTTIGAYAFKNCVVLESVDMPANLAKIDDSAFYGCEAIAELTLPETLTSISSYAFRKCIGLKNVSFPESLQSIGEAAFYGCTGLSELTIPEGVTEIGAYAFKSCTGVSVVSLPSTLEEMGDSAFYGCSKLTQIVIPANVKSMGNYTFSRCSALNTIIFTGDYPTIGDYAFNGVSADAYYPAGNATWTITGLRNYGGVLEWEERTEE</sequence>
<feature type="signal peptide" evidence="5">
    <location>
        <begin position="1"/>
        <end position="25"/>
    </location>
</feature>
<proteinExistence type="predicted"/>
<comment type="caution">
    <text evidence="7">The sequence shown here is derived from an EMBL/GenBank/DDBJ whole genome shotgun (WGS) entry which is preliminary data.</text>
</comment>
<evidence type="ECO:0000256" key="4">
    <source>
        <dbReference type="SAM" id="MobiDB-lite"/>
    </source>
</evidence>
<dbReference type="Gene3D" id="2.60.40.4270">
    <property type="entry name" value="Listeria-Bacteroides repeat domain"/>
    <property type="match status" value="1"/>
</dbReference>
<evidence type="ECO:0000256" key="3">
    <source>
        <dbReference type="ARBA" id="ARBA00022737"/>
    </source>
</evidence>
<feature type="compositionally biased region" description="Low complexity" evidence="4">
    <location>
        <begin position="108"/>
        <end position="119"/>
    </location>
</feature>
<dbReference type="InterPro" id="IPR032675">
    <property type="entry name" value="LRR_dom_sf"/>
</dbReference>
<evidence type="ECO:0000259" key="6">
    <source>
        <dbReference type="PROSITE" id="PS50222"/>
    </source>
</evidence>
<accession>A0AAE3ECL5</accession>
<dbReference type="EMBL" id="JAJEQR010000042">
    <property type="protein sequence ID" value="MCC2231870.1"/>
    <property type="molecule type" value="Genomic_DNA"/>
</dbReference>
<dbReference type="InterPro" id="IPR018247">
    <property type="entry name" value="EF_Hand_1_Ca_BS"/>
</dbReference>
<dbReference type="InterPro" id="IPR013378">
    <property type="entry name" value="InlB-like_B-rpt"/>
</dbReference>
<dbReference type="PANTHER" id="PTHR47566">
    <property type="match status" value="1"/>
</dbReference>
<dbReference type="GO" id="GO:0035591">
    <property type="term" value="F:signaling adaptor activity"/>
    <property type="evidence" value="ECO:0007669"/>
    <property type="project" value="TreeGrafter"/>
</dbReference>
<gene>
    <name evidence="7" type="ORF">LKD81_12825</name>
</gene>
<protein>
    <submittedName>
        <fullName evidence="7">Leucine-rich repeat protein</fullName>
    </submittedName>
</protein>
<dbReference type="RefSeq" id="WP_308454355.1">
    <property type="nucleotide sequence ID" value="NZ_JAJEQR010000042.1"/>
</dbReference>
<dbReference type="InterPro" id="IPR026906">
    <property type="entry name" value="LRR_5"/>
</dbReference>
<comment type="subcellular location">
    <subcellularLocation>
        <location evidence="1">Cell envelope</location>
    </subcellularLocation>
</comment>
<dbReference type="PROSITE" id="PS00018">
    <property type="entry name" value="EF_HAND_1"/>
    <property type="match status" value="2"/>
</dbReference>
<dbReference type="Pfam" id="PF09479">
    <property type="entry name" value="Flg_new"/>
    <property type="match status" value="1"/>
</dbReference>
<dbReference type="PANTHER" id="PTHR47566:SF1">
    <property type="entry name" value="PROTEIN NUD1"/>
    <property type="match status" value="1"/>
</dbReference>
<dbReference type="PROSITE" id="PS50222">
    <property type="entry name" value="EF_HAND_2"/>
    <property type="match status" value="1"/>
</dbReference>
<organism evidence="7 8">
    <name type="scientific">Hominifimenecus microfluidus</name>
    <dbReference type="NCBI Taxonomy" id="2885348"/>
    <lineage>
        <taxon>Bacteria</taxon>
        <taxon>Bacillati</taxon>
        <taxon>Bacillota</taxon>
        <taxon>Clostridia</taxon>
        <taxon>Lachnospirales</taxon>
        <taxon>Lachnospiraceae</taxon>
        <taxon>Hominifimenecus</taxon>
    </lineage>
</organism>
<evidence type="ECO:0000256" key="2">
    <source>
        <dbReference type="ARBA" id="ARBA00022614"/>
    </source>
</evidence>
<evidence type="ECO:0000313" key="8">
    <source>
        <dbReference type="Proteomes" id="UP001198182"/>
    </source>
</evidence>
<dbReference type="InterPro" id="IPR042229">
    <property type="entry name" value="Listeria/Bacterioides_rpt_sf"/>
</dbReference>
<feature type="chain" id="PRO_5042087418" evidence="5">
    <location>
        <begin position="26"/>
        <end position="1688"/>
    </location>
</feature>
<feature type="compositionally biased region" description="Acidic residues" evidence="4">
    <location>
        <begin position="44"/>
        <end position="55"/>
    </location>
</feature>
<dbReference type="Pfam" id="PF13306">
    <property type="entry name" value="LRR_5"/>
    <property type="match status" value="1"/>
</dbReference>
<dbReference type="GO" id="GO:0030313">
    <property type="term" value="C:cell envelope"/>
    <property type="evidence" value="ECO:0007669"/>
    <property type="project" value="UniProtKB-SubCell"/>
</dbReference>
<dbReference type="SUPFAM" id="SSF47473">
    <property type="entry name" value="EF-hand"/>
    <property type="match status" value="1"/>
</dbReference>
<dbReference type="Proteomes" id="UP001198182">
    <property type="component" value="Unassembled WGS sequence"/>
</dbReference>
<dbReference type="GO" id="GO:0005509">
    <property type="term" value="F:calcium ion binding"/>
    <property type="evidence" value="ECO:0007669"/>
    <property type="project" value="InterPro"/>
</dbReference>
<evidence type="ECO:0000256" key="1">
    <source>
        <dbReference type="ARBA" id="ARBA00004196"/>
    </source>
</evidence>
<reference evidence="7" key="1">
    <citation type="submission" date="2021-10" db="EMBL/GenBank/DDBJ databases">
        <title>Anaerobic single-cell dispensing facilitates the cultivation of human gut bacteria.</title>
        <authorList>
            <person name="Afrizal A."/>
        </authorList>
    </citation>
    <scope>NUCLEOTIDE SEQUENCE</scope>
    <source>
        <strain evidence="7">CLA-AA-H215</strain>
    </source>
</reference>
<evidence type="ECO:0000256" key="5">
    <source>
        <dbReference type="SAM" id="SignalP"/>
    </source>
</evidence>
<dbReference type="InterPro" id="IPR011992">
    <property type="entry name" value="EF-hand-dom_pair"/>
</dbReference>
<name>A0AAE3ECL5_9FIRM</name>
<keyword evidence="3" id="KW-0677">Repeat</keyword>
<keyword evidence="5" id="KW-0732">Signal</keyword>
<dbReference type="Gene3D" id="3.80.10.10">
    <property type="entry name" value="Ribonuclease Inhibitor"/>
    <property type="match status" value="6"/>
</dbReference>
<feature type="domain" description="EF-hand" evidence="6">
    <location>
        <begin position="129"/>
        <end position="164"/>
    </location>
</feature>
<dbReference type="InterPro" id="IPR002048">
    <property type="entry name" value="EF_hand_dom"/>
</dbReference>